<dbReference type="EMBL" id="LAZR01055606">
    <property type="protein sequence ID" value="KKK76002.1"/>
    <property type="molecule type" value="Genomic_DNA"/>
</dbReference>
<name>A0A0F8Y3K6_9ZZZZ</name>
<proteinExistence type="predicted"/>
<organism evidence="2">
    <name type="scientific">marine sediment metagenome</name>
    <dbReference type="NCBI Taxonomy" id="412755"/>
    <lineage>
        <taxon>unclassified sequences</taxon>
        <taxon>metagenomes</taxon>
        <taxon>ecological metagenomes</taxon>
    </lineage>
</organism>
<accession>A0A0F8Y3K6</accession>
<dbReference type="AlphaFoldDB" id="A0A0F8Y3K6"/>
<protein>
    <submittedName>
        <fullName evidence="2">Uncharacterized protein</fullName>
    </submittedName>
</protein>
<keyword evidence="1" id="KW-1133">Transmembrane helix</keyword>
<gene>
    <name evidence="2" type="ORF">LCGC14_2868080</name>
</gene>
<comment type="caution">
    <text evidence="2">The sequence shown here is derived from an EMBL/GenBank/DDBJ whole genome shotgun (WGS) entry which is preliminary data.</text>
</comment>
<keyword evidence="1" id="KW-0812">Transmembrane</keyword>
<evidence type="ECO:0000313" key="2">
    <source>
        <dbReference type="EMBL" id="KKK76002.1"/>
    </source>
</evidence>
<evidence type="ECO:0000256" key="1">
    <source>
        <dbReference type="SAM" id="Phobius"/>
    </source>
</evidence>
<sequence length="77" mass="7426">MSDPKTGLWSAFGALLGGAMGVAAGHYAAKARPRYAGGTVTGESVEDAMVIGGATGAVVGAFIGGAVAGPEPPQLPR</sequence>
<reference evidence="2" key="1">
    <citation type="journal article" date="2015" name="Nature">
        <title>Complex archaea that bridge the gap between prokaryotes and eukaryotes.</title>
        <authorList>
            <person name="Spang A."/>
            <person name="Saw J.H."/>
            <person name="Jorgensen S.L."/>
            <person name="Zaremba-Niedzwiedzka K."/>
            <person name="Martijn J."/>
            <person name="Lind A.E."/>
            <person name="van Eijk R."/>
            <person name="Schleper C."/>
            <person name="Guy L."/>
            <person name="Ettema T.J."/>
        </authorList>
    </citation>
    <scope>NUCLEOTIDE SEQUENCE</scope>
</reference>
<keyword evidence="1" id="KW-0472">Membrane</keyword>
<feature type="transmembrane region" description="Helical" evidence="1">
    <location>
        <begin position="48"/>
        <end position="68"/>
    </location>
</feature>